<dbReference type="AlphaFoldDB" id="A0A930HL04"/>
<organism evidence="2 3">
    <name type="scientific">Prevotella aurantiaca</name>
    <dbReference type="NCBI Taxonomy" id="596085"/>
    <lineage>
        <taxon>Bacteria</taxon>
        <taxon>Pseudomonadati</taxon>
        <taxon>Bacteroidota</taxon>
        <taxon>Bacteroidia</taxon>
        <taxon>Bacteroidales</taxon>
        <taxon>Prevotellaceae</taxon>
        <taxon>Prevotella</taxon>
    </lineage>
</organism>
<dbReference type="EMBL" id="JABZSJ010000007">
    <property type="protein sequence ID" value="MBF1383749.1"/>
    <property type="molecule type" value="Genomic_DNA"/>
</dbReference>
<comment type="caution">
    <text evidence="2">The sequence shown here is derived from an EMBL/GenBank/DDBJ whole genome shotgun (WGS) entry which is preliminary data.</text>
</comment>
<keyword evidence="1" id="KW-0732">Signal</keyword>
<dbReference type="RefSeq" id="WP_273158492.1">
    <property type="nucleotide sequence ID" value="NZ_JABZSJ010000007.1"/>
</dbReference>
<evidence type="ECO:0000313" key="2">
    <source>
        <dbReference type="EMBL" id="MBF1383749.1"/>
    </source>
</evidence>
<evidence type="ECO:0008006" key="4">
    <source>
        <dbReference type="Google" id="ProtNLM"/>
    </source>
</evidence>
<reference evidence="2" key="1">
    <citation type="submission" date="2020-04" db="EMBL/GenBank/DDBJ databases">
        <title>Deep metagenomics examines the oral microbiome during advanced dental caries in children, revealing novel taxa and co-occurrences with host molecules.</title>
        <authorList>
            <person name="Baker J.L."/>
            <person name="Morton J.T."/>
            <person name="Dinis M."/>
            <person name="Alvarez R."/>
            <person name="Tran N.C."/>
            <person name="Knight R."/>
            <person name="Edlund A."/>
        </authorList>
    </citation>
    <scope>NUCLEOTIDE SEQUENCE</scope>
    <source>
        <strain evidence="2">JCVI_44_bin.5</strain>
    </source>
</reference>
<name>A0A930HL04_9BACT</name>
<gene>
    <name evidence="2" type="ORF">HXN26_02665</name>
</gene>
<dbReference type="Proteomes" id="UP000771736">
    <property type="component" value="Unassembled WGS sequence"/>
</dbReference>
<sequence>MKRTIFLLFLYCCVAASISAQQRFSLPEADAIGYSKGGYDLSIYTKLNDGRYILKRLTTSRNNDRLYGSSDMYLIGWNMRSEVDTVSRSEMEKNDDYIFDVENLRSLSLKDYIGKTFDIEEGGEWKRDKTSSQYVLKFLRSDLAVVQELYYEKVEGIYERCIKSFVVPDSVKTWHAYRSNHLLPLVLELKGGKNVLLFHARGFEYTLLSTTKGDLLINLKYAYQPVSLADAGGKYADAKAYDFQYFYSKRYFGLHKTEEGKLQLLNGFGEKVLKLDYDSINYDDRFIIAKNGNSIDLYNLYLEKLNVGALKAAREVVNCNVGTIEVLTENGPFYYDEKGNKIKSPTKLRLTLCGTVPHWEYSLRKKNGSYQFKKYTGGPGVRDEVGESYILSDCQPTDSVSFLSGDKEFERDGNSDIVGEIEMYPEWIRVGRKGKYGIIAYDYKQPESVNPKKTIKRLYNWVRAVLTYPVLKLKGKTLLPIVYDSIIMRRDGLIYFYKDGKVGLFPRDKEPVYDELEQRTKSFYYIKKDGIEGWLDIKTNKEYFFPKSDQ</sequence>
<feature type="signal peptide" evidence="1">
    <location>
        <begin position="1"/>
        <end position="20"/>
    </location>
</feature>
<accession>A0A930HL04</accession>
<evidence type="ECO:0000256" key="1">
    <source>
        <dbReference type="SAM" id="SignalP"/>
    </source>
</evidence>
<protein>
    <recommendedName>
        <fullName evidence="4">WG repeat protein</fullName>
    </recommendedName>
</protein>
<evidence type="ECO:0000313" key="3">
    <source>
        <dbReference type="Proteomes" id="UP000771736"/>
    </source>
</evidence>
<proteinExistence type="predicted"/>
<feature type="chain" id="PRO_5036759381" description="WG repeat protein" evidence="1">
    <location>
        <begin position="21"/>
        <end position="550"/>
    </location>
</feature>